<name>A0A6C0HQL7_9ZZZZ</name>
<dbReference type="AlphaFoldDB" id="A0A6C0HQL7"/>
<evidence type="ECO:0000313" key="1">
    <source>
        <dbReference type="EMBL" id="QHT82405.1"/>
    </source>
</evidence>
<protein>
    <submittedName>
        <fullName evidence="1">Uncharacterized protein</fullName>
    </submittedName>
</protein>
<dbReference type="EMBL" id="MN739999">
    <property type="protein sequence ID" value="QHT82405.1"/>
    <property type="molecule type" value="Genomic_DNA"/>
</dbReference>
<accession>A0A6C0HQL7</accession>
<reference evidence="1" key="1">
    <citation type="journal article" date="2020" name="Nature">
        <title>Giant virus diversity and host interactions through global metagenomics.</title>
        <authorList>
            <person name="Schulz F."/>
            <person name="Roux S."/>
            <person name="Paez-Espino D."/>
            <person name="Jungbluth S."/>
            <person name="Walsh D.A."/>
            <person name="Denef V.J."/>
            <person name="McMahon K.D."/>
            <person name="Konstantinidis K.T."/>
            <person name="Eloe-Fadrosh E.A."/>
            <person name="Kyrpides N.C."/>
            <person name="Woyke T."/>
        </authorList>
    </citation>
    <scope>NUCLEOTIDE SEQUENCE</scope>
    <source>
        <strain evidence="1">GVMAG-M-3300023184-161</strain>
    </source>
</reference>
<sequence>MNYIIPNDIQNAKNTSSNNNNYVTGPPMGADESSGLFSNGVAQKLNTSYINPINIKTVKQYISIDSKFRPNYFNTKSTNFEINLPNAYPNILSMSLKQVSLPCSYYSISKTLGNSTFNVTKSGTVSNITIPDGNYAPFSNISSFVTGLPGGVSFTIDSVSGRASFTNTSGGDIIITFNVDSTFNIDPNTPLPLRCGWQLGFRSASYTVQTGATFSSEGICMITGPQYGFLSINDYQMNECQSYTAMYSSSVLQKNILDRIELSSSTQKIMNGGLFCVINPDKTESPRTYFGPVNINRLKIGLYDEYGRIIDLNNMDWSFVLELETLYK</sequence>
<proteinExistence type="predicted"/>
<organism evidence="1">
    <name type="scientific">viral metagenome</name>
    <dbReference type="NCBI Taxonomy" id="1070528"/>
    <lineage>
        <taxon>unclassified sequences</taxon>
        <taxon>metagenomes</taxon>
        <taxon>organismal metagenomes</taxon>
    </lineage>
</organism>